<evidence type="ECO:0000313" key="2">
    <source>
        <dbReference type="Proteomes" id="UP001501594"/>
    </source>
</evidence>
<gene>
    <name evidence="1" type="ORF">GCM10022256_23870</name>
</gene>
<comment type="caution">
    <text evidence="1">The sequence shown here is derived from an EMBL/GenBank/DDBJ whole genome shotgun (WGS) entry which is preliminary data.</text>
</comment>
<evidence type="ECO:0000313" key="1">
    <source>
        <dbReference type="EMBL" id="GAA4266775.1"/>
    </source>
</evidence>
<name>A0ABP8E3G1_9MICO</name>
<evidence type="ECO:0008006" key="3">
    <source>
        <dbReference type="Google" id="ProtNLM"/>
    </source>
</evidence>
<dbReference type="Proteomes" id="UP001501594">
    <property type="component" value="Unassembled WGS sequence"/>
</dbReference>
<organism evidence="1 2">
    <name type="scientific">Frondihabitans peucedani</name>
    <dbReference type="NCBI Taxonomy" id="598626"/>
    <lineage>
        <taxon>Bacteria</taxon>
        <taxon>Bacillati</taxon>
        <taxon>Actinomycetota</taxon>
        <taxon>Actinomycetes</taxon>
        <taxon>Micrococcales</taxon>
        <taxon>Microbacteriaceae</taxon>
        <taxon>Frondihabitans</taxon>
    </lineage>
</organism>
<protein>
    <recommendedName>
        <fullName evidence="3">Transcriptional regulator, AbiEi antitoxin, Type IV TA system</fullName>
    </recommendedName>
</protein>
<dbReference type="EMBL" id="BAABAU010000003">
    <property type="protein sequence ID" value="GAA4266775.1"/>
    <property type="molecule type" value="Genomic_DNA"/>
</dbReference>
<dbReference type="RefSeq" id="WP_344796456.1">
    <property type="nucleotide sequence ID" value="NZ_BAABAU010000003.1"/>
</dbReference>
<accession>A0ABP8E3G1</accession>
<reference evidence="2" key="1">
    <citation type="journal article" date="2019" name="Int. J. Syst. Evol. Microbiol.">
        <title>The Global Catalogue of Microorganisms (GCM) 10K type strain sequencing project: providing services to taxonomists for standard genome sequencing and annotation.</title>
        <authorList>
            <consortium name="The Broad Institute Genomics Platform"/>
            <consortium name="The Broad Institute Genome Sequencing Center for Infectious Disease"/>
            <person name="Wu L."/>
            <person name="Ma J."/>
        </authorList>
    </citation>
    <scope>NUCLEOTIDE SEQUENCE [LARGE SCALE GENOMIC DNA]</scope>
    <source>
        <strain evidence="2">JCM 17442</strain>
    </source>
</reference>
<keyword evidence="2" id="KW-1185">Reference proteome</keyword>
<sequence>MPRPALGPELLVVSSFDDTAVRRAHRGGDLVRLAPGRYVRAGLWALLDAPDRHALRAVAVISASAYPLVACRETAASVWGLASLGLPPERVHLLDTRASTTQTTRHAVKHRGALEESEVHERCGILVTSPARTALDLAAHSARRPAVVALDDGYRQGLFTAAELLEGLGRRGEHRGAVRAEAAIRFADGRADSPGESLSRLVFDEAGLEPPTLQQPFQTRRGRFLVDFCWERAGVVGEFDGEVKYRDRSMRQGRSAEDVVVDEKRREDAIREDPRVRRFVRWTWADVRRPGLVPALLREAGVAVLGSTASRVT</sequence>
<proteinExistence type="predicted"/>